<keyword evidence="4 6" id="KW-1133">Transmembrane helix</keyword>
<proteinExistence type="predicted"/>
<evidence type="ECO:0000256" key="2">
    <source>
        <dbReference type="ARBA" id="ARBA00022475"/>
    </source>
</evidence>
<sequence length="136" mass="14826">MSNHAGFWIRLGGVILDGIMIGAVIFAVIFIFGLDTANPFVQFGESIITILYYLLVPVLWYGYTLGKRVVGVRIVKTNGANVTIGTMLLRHIVGGLVYSITLGIGVIVSAFMVGLREDKRAIHDFIAGTYVTHNQP</sequence>
<dbReference type="Pfam" id="PF06271">
    <property type="entry name" value="RDD"/>
    <property type="match status" value="1"/>
</dbReference>
<accession>A0A841Q0Z9</accession>
<comment type="caution">
    <text evidence="8">The sequence shown here is derived from an EMBL/GenBank/DDBJ whole genome shotgun (WGS) entry which is preliminary data.</text>
</comment>
<dbReference type="PANTHER" id="PTHR36115">
    <property type="entry name" value="PROLINE-RICH ANTIGEN HOMOLOG-RELATED"/>
    <property type="match status" value="1"/>
</dbReference>
<reference evidence="8 9" key="1">
    <citation type="submission" date="2020-08" db="EMBL/GenBank/DDBJ databases">
        <title>Genomic Encyclopedia of Type Strains, Phase IV (KMG-IV): sequencing the most valuable type-strain genomes for metagenomic binning, comparative biology and taxonomic classification.</title>
        <authorList>
            <person name="Goeker M."/>
        </authorList>
    </citation>
    <scope>NUCLEOTIDE SEQUENCE [LARGE SCALE GENOMIC DNA]</scope>
    <source>
        <strain evidence="8 9">DSM 21769</strain>
    </source>
</reference>
<dbReference type="AlphaFoldDB" id="A0A841Q0Z9"/>
<keyword evidence="3 6" id="KW-0812">Transmembrane</keyword>
<evidence type="ECO:0000259" key="7">
    <source>
        <dbReference type="Pfam" id="PF06271"/>
    </source>
</evidence>
<keyword evidence="2" id="KW-1003">Cell membrane</keyword>
<protein>
    <submittedName>
        <fullName evidence="8">Putative RDD family membrane protein YckC</fullName>
    </submittedName>
</protein>
<evidence type="ECO:0000256" key="6">
    <source>
        <dbReference type="SAM" id="Phobius"/>
    </source>
</evidence>
<feature type="transmembrane region" description="Helical" evidence="6">
    <location>
        <begin position="12"/>
        <end position="34"/>
    </location>
</feature>
<dbReference type="GO" id="GO:0005886">
    <property type="term" value="C:plasma membrane"/>
    <property type="evidence" value="ECO:0007669"/>
    <property type="project" value="UniProtKB-SubCell"/>
</dbReference>
<name>A0A841Q0Z9_9BACL</name>
<evidence type="ECO:0000313" key="9">
    <source>
        <dbReference type="Proteomes" id="UP000568839"/>
    </source>
</evidence>
<evidence type="ECO:0000256" key="3">
    <source>
        <dbReference type="ARBA" id="ARBA00022692"/>
    </source>
</evidence>
<gene>
    <name evidence="8" type="ORF">HNR44_003159</name>
</gene>
<feature type="transmembrane region" description="Helical" evidence="6">
    <location>
        <begin position="46"/>
        <end position="63"/>
    </location>
</feature>
<evidence type="ECO:0000256" key="4">
    <source>
        <dbReference type="ARBA" id="ARBA00022989"/>
    </source>
</evidence>
<comment type="subcellular location">
    <subcellularLocation>
        <location evidence="1">Cell membrane</location>
        <topology evidence="1">Multi-pass membrane protein</topology>
    </subcellularLocation>
</comment>
<feature type="domain" description="RDD" evidence="7">
    <location>
        <begin position="5"/>
        <end position="128"/>
    </location>
</feature>
<keyword evidence="9" id="KW-1185">Reference proteome</keyword>
<evidence type="ECO:0000256" key="5">
    <source>
        <dbReference type="ARBA" id="ARBA00023136"/>
    </source>
</evidence>
<dbReference type="PANTHER" id="PTHR36115:SF9">
    <property type="entry name" value="LMO1584 PROTEIN"/>
    <property type="match status" value="1"/>
</dbReference>
<dbReference type="InterPro" id="IPR010432">
    <property type="entry name" value="RDD"/>
</dbReference>
<evidence type="ECO:0000256" key="1">
    <source>
        <dbReference type="ARBA" id="ARBA00004651"/>
    </source>
</evidence>
<dbReference type="EMBL" id="JACHHJ010000005">
    <property type="protein sequence ID" value="MBB6451165.1"/>
    <property type="molecule type" value="Genomic_DNA"/>
</dbReference>
<keyword evidence="5 6" id="KW-0472">Membrane</keyword>
<dbReference type="RefSeq" id="WP_184405238.1">
    <property type="nucleotide sequence ID" value="NZ_JACHHJ010000005.1"/>
</dbReference>
<dbReference type="InterPro" id="IPR051791">
    <property type="entry name" value="Pra-immunoreactive"/>
</dbReference>
<organism evidence="8 9">
    <name type="scientific">Geomicrobium halophilum</name>
    <dbReference type="NCBI Taxonomy" id="549000"/>
    <lineage>
        <taxon>Bacteria</taxon>
        <taxon>Bacillati</taxon>
        <taxon>Bacillota</taxon>
        <taxon>Bacilli</taxon>
        <taxon>Bacillales</taxon>
        <taxon>Geomicrobium</taxon>
    </lineage>
</organism>
<evidence type="ECO:0000313" key="8">
    <source>
        <dbReference type="EMBL" id="MBB6451165.1"/>
    </source>
</evidence>
<dbReference type="Proteomes" id="UP000568839">
    <property type="component" value="Unassembled WGS sequence"/>
</dbReference>
<feature type="transmembrane region" description="Helical" evidence="6">
    <location>
        <begin position="96"/>
        <end position="115"/>
    </location>
</feature>